<dbReference type="AlphaFoldDB" id="A0A2T0W3P9"/>
<protein>
    <recommendedName>
        <fullName evidence="3">Glycosyl transferase family 52</fullName>
    </recommendedName>
</protein>
<dbReference type="Proteomes" id="UP000238007">
    <property type="component" value="Unassembled WGS sequence"/>
</dbReference>
<dbReference type="OrthoDB" id="6350315at2"/>
<evidence type="ECO:0000313" key="2">
    <source>
        <dbReference type="Proteomes" id="UP000238007"/>
    </source>
</evidence>
<name>A0A2T0W3P9_9RHOB</name>
<dbReference type="EMBL" id="PVTP01000002">
    <property type="protein sequence ID" value="PRY79637.1"/>
    <property type="molecule type" value="Genomic_DNA"/>
</dbReference>
<evidence type="ECO:0008006" key="3">
    <source>
        <dbReference type="Google" id="ProtNLM"/>
    </source>
</evidence>
<comment type="caution">
    <text evidence="1">The sequence shown here is derived from an EMBL/GenBank/DDBJ whole genome shotgun (WGS) entry which is preliminary data.</text>
</comment>
<gene>
    <name evidence="1" type="ORF">CLV80_102282</name>
</gene>
<organism evidence="1 2">
    <name type="scientific">Yoonia maritima</name>
    <dbReference type="NCBI Taxonomy" id="1435347"/>
    <lineage>
        <taxon>Bacteria</taxon>
        <taxon>Pseudomonadati</taxon>
        <taxon>Pseudomonadota</taxon>
        <taxon>Alphaproteobacteria</taxon>
        <taxon>Rhodobacterales</taxon>
        <taxon>Paracoccaceae</taxon>
        <taxon>Yoonia</taxon>
    </lineage>
</organism>
<keyword evidence="2" id="KW-1185">Reference proteome</keyword>
<accession>A0A2T0W3P9</accession>
<evidence type="ECO:0000313" key="1">
    <source>
        <dbReference type="EMBL" id="PRY79637.1"/>
    </source>
</evidence>
<proteinExistence type="predicted"/>
<sequence length="327" mass="37605">MLHRSKKNLFVVLNPFQLMCAQEAREKFCRGEDNYLVIIDRCGSDTPEYRQKNAALDTGWSLVTRHREPKNKGAMRIPARLWNTLRIRMKMARATGKVFLGDPYLKWFRMLGRMFGDEVIWLDDGAASIFVIPHFLSKGCLNEPNETTPKYFSVFSNPKIEAQTCGAIMRNDFALLRQSRHPNQVMANKQAFFIGQWLSEKGGVDQDAELKVLSMAVESLSDWKITYVPHRHESDEKLAKIAKLMPIQRFEKSIEATMLSNEVLPQLFVSWYSTALFTLGQMVPECERISIQVPLSAATEKQKAEWSLVYEALRDDDVEIRDYGSLI</sequence>
<dbReference type="RefSeq" id="WP_106354992.1">
    <property type="nucleotide sequence ID" value="NZ_PVTP01000002.1"/>
</dbReference>
<reference evidence="1 2" key="1">
    <citation type="submission" date="2018-03" db="EMBL/GenBank/DDBJ databases">
        <title>Genomic Encyclopedia of Archaeal and Bacterial Type Strains, Phase II (KMG-II): from individual species to whole genera.</title>
        <authorList>
            <person name="Goeker M."/>
        </authorList>
    </citation>
    <scope>NUCLEOTIDE SEQUENCE [LARGE SCALE GENOMIC DNA]</scope>
    <source>
        <strain evidence="1 2">DSM 101533</strain>
    </source>
</reference>